<reference evidence="2 3" key="1">
    <citation type="journal article" date="2018" name="Sci. Rep.">
        <title>Comparative analysis of the Pocillopora damicornis genome highlights role of immune system in coral evolution.</title>
        <authorList>
            <person name="Cunning R."/>
            <person name="Bay R.A."/>
            <person name="Gillette P."/>
            <person name="Baker A.C."/>
            <person name="Traylor-Knowles N."/>
        </authorList>
    </citation>
    <scope>NUCLEOTIDE SEQUENCE [LARGE SCALE GENOMIC DNA]</scope>
    <source>
        <strain evidence="2">RSMAS</strain>
        <tissue evidence="2">Whole animal</tissue>
    </source>
</reference>
<evidence type="ECO:0000313" key="2">
    <source>
        <dbReference type="EMBL" id="RMX51039.1"/>
    </source>
</evidence>
<dbReference type="OrthoDB" id="5966302at2759"/>
<organism evidence="2 3">
    <name type="scientific">Pocillopora damicornis</name>
    <name type="common">Cauliflower coral</name>
    <name type="synonym">Millepora damicornis</name>
    <dbReference type="NCBI Taxonomy" id="46731"/>
    <lineage>
        <taxon>Eukaryota</taxon>
        <taxon>Metazoa</taxon>
        <taxon>Cnidaria</taxon>
        <taxon>Anthozoa</taxon>
        <taxon>Hexacorallia</taxon>
        <taxon>Scleractinia</taxon>
        <taxon>Astrocoeniina</taxon>
        <taxon>Pocilloporidae</taxon>
        <taxon>Pocillopora</taxon>
    </lineage>
</organism>
<evidence type="ECO:0000256" key="1">
    <source>
        <dbReference type="SAM" id="Phobius"/>
    </source>
</evidence>
<proteinExistence type="predicted"/>
<dbReference type="AlphaFoldDB" id="A0A3M6UBW6"/>
<evidence type="ECO:0000313" key="3">
    <source>
        <dbReference type="Proteomes" id="UP000275408"/>
    </source>
</evidence>
<keyword evidence="1" id="KW-1133">Transmembrane helix</keyword>
<sequence length="347" mass="38638">MKLSTPIRTAENETLRTGSMARIMNLSLLIIGTLLQAILTLGTSVNIDVDDNRKCSNCENCCNNNGCVSGDMHVEEQSRGIIRVSQLSNGDFIRGISGADRKPGWCRVEAVYPSSYDRVTTYDGFTANHMVVDDDSVHQFGERGNATENIPFKLATECDAALNTAGQVFTPISTAFCPHDLAWSEYLTLMAAIRRVTDRTGFFWYFSDAFHDNKTAHIPQWMDMLHEMCLELLSCARDGKCQQFEKVMAEFVREHVNKKYVYIVDVVFPNMGGDVSKEEAGTISETVRPKETRSILLISAVGSAIVGFLLVLLVAVILYRKKYGRGNKKMQDLQAKHPQVNADDGKA</sequence>
<name>A0A3M6UBW6_POCDA</name>
<keyword evidence="3" id="KW-1185">Reference proteome</keyword>
<comment type="caution">
    <text evidence="2">The sequence shown here is derived from an EMBL/GenBank/DDBJ whole genome shotgun (WGS) entry which is preliminary data.</text>
</comment>
<accession>A0A3M6UBW6</accession>
<dbReference type="EMBL" id="RCHS01001851">
    <property type="protein sequence ID" value="RMX51039.1"/>
    <property type="molecule type" value="Genomic_DNA"/>
</dbReference>
<feature type="transmembrane region" description="Helical" evidence="1">
    <location>
        <begin position="295"/>
        <end position="319"/>
    </location>
</feature>
<dbReference type="Proteomes" id="UP000275408">
    <property type="component" value="Unassembled WGS sequence"/>
</dbReference>
<keyword evidence="1" id="KW-0812">Transmembrane</keyword>
<gene>
    <name evidence="2" type="ORF">pdam_00024439</name>
</gene>
<protein>
    <submittedName>
        <fullName evidence="2">Uncharacterized protein</fullName>
    </submittedName>
</protein>
<keyword evidence="1" id="KW-0472">Membrane</keyword>